<dbReference type="Proteomes" id="UP001055879">
    <property type="component" value="Linkage Group LG04"/>
</dbReference>
<organism evidence="1 2">
    <name type="scientific">Arctium lappa</name>
    <name type="common">Greater burdock</name>
    <name type="synonym">Lappa major</name>
    <dbReference type="NCBI Taxonomy" id="4217"/>
    <lineage>
        <taxon>Eukaryota</taxon>
        <taxon>Viridiplantae</taxon>
        <taxon>Streptophyta</taxon>
        <taxon>Embryophyta</taxon>
        <taxon>Tracheophyta</taxon>
        <taxon>Spermatophyta</taxon>
        <taxon>Magnoliopsida</taxon>
        <taxon>eudicotyledons</taxon>
        <taxon>Gunneridae</taxon>
        <taxon>Pentapetalae</taxon>
        <taxon>asterids</taxon>
        <taxon>campanulids</taxon>
        <taxon>Asterales</taxon>
        <taxon>Asteraceae</taxon>
        <taxon>Carduoideae</taxon>
        <taxon>Cardueae</taxon>
        <taxon>Arctiinae</taxon>
        <taxon>Arctium</taxon>
    </lineage>
</organism>
<protein>
    <submittedName>
        <fullName evidence="1">Uncharacterized protein</fullName>
    </submittedName>
</protein>
<reference evidence="2" key="1">
    <citation type="journal article" date="2022" name="Mol. Ecol. Resour.">
        <title>The genomes of chicory, endive, great burdock and yacon provide insights into Asteraceae palaeo-polyploidization history and plant inulin production.</title>
        <authorList>
            <person name="Fan W."/>
            <person name="Wang S."/>
            <person name="Wang H."/>
            <person name="Wang A."/>
            <person name="Jiang F."/>
            <person name="Liu H."/>
            <person name="Zhao H."/>
            <person name="Xu D."/>
            <person name="Zhang Y."/>
        </authorList>
    </citation>
    <scope>NUCLEOTIDE SEQUENCE [LARGE SCALE GENOMIC DNA]</scope>
    <source>
        <strain evidence="2">cv. Niubang</strain>
    </source>
</reference>
<sequence length="83" mass="9401">MSSHNECDLENELELAYSRLCEFDSNEFPGLAFRIGDLSHTFLHSGSLTLIPAIITTHPSLRQLTQKTAIATRFFLSLQVEEF</sequence>
<gene>
    <name evidence="1" type="ORF">L6452_14587</name>
</gene>
<evidence type="ECO:0000313" key="2">
    <source>
        <dbReference type="Proteomes" id="UP001055879"/>
    </source>
</evidence>
<dbReference type="EMBL" id="CM042050">
    <property type="protein sequence ID" value="KAI3735099.1"/>
    <property type="molecule type" value="Genomic_DNA"/>
</dbReference>
<proteinExistence type="predicted"/>
<evidence type="ECO:0000313" key="1">
    <source>
        <dbReference type="EMBL" id="KAI3735099.1"/>
    </source>
</evidence>
<keyword evidence="2" id="KW-1185">Reference proteome</keyword>
<name>A0ACB9CLE9_ARCLA</name>
<reference evidence="1 2" key="2">
    <citation type="journal article" date="2022" name="Mol. Ecol. Resour.">
        <title>The genomes of chicory, endive, great burdock and yacon provide insights into Asteraceae paleo-polyploidization history and plant inulin production.</title>
        <authorList>
            <person name="Fan W."/>
            <person name="Wang S."/>
            <person name="Wang H."/>
            <person name="Wang A."/>
            <person name="Jiang F."/>
            <person name="Liu H."/>
            <person name="Zhao H."/>
            <person name="Xu D."/>
            <person name="Zhang Y."/>
        </authorList>
    </citation>
    <scope>NUCLEOTIDE SEQUENCE [LARGE SCALE GENOMIC DNA]</scope>
    <source>
        <strain evidence="2">cv. Niubang</strain>
    </source>
</reference>
<accession>A0ACB9CLE9</accession>
<comment type="caution">
    <text evidence="1">The sequence shown here is derived from an EMBL/GenBank/DDBJ whole genome shotgun (WGS) entry which is preliminary data.</text>
</comment>